<dbReference type="InterPro" id="IPR047057">
    <property type="entry name" value="MerR_fam"/>
</dbReference>
<accession>A0A508ACQ5</accession>
<dbReference type="Pfam" id="PF09278">
    <property type="entry name" value="MerR-DNA-bind"/>
    <property type="match status" value="1"/>
</dbReference>
<dbReference type="SMART" id="SM00422">
    <property type="entry name" value="HTH_MERR"/>
    <property type="match status" value="1"/>
</dbReference>
<dbReference type="InterPro" id="IPR000551">
    <property type="entry name" value="MerR-type_HTH_dom"/>
</dbReference>
<proteinExistence type="predicted"/>
<dbReference type="SUPFAM" id="SSF46955">
    <property type="entry name" value="Putative DNA-binding domain"/>
    <property type="match status" value="1"/>
</dbReference>
<feature type="domain" description="HTH merR-type" evidence="4">
    <location>
        <begin position="1"/>
        <end position="69"/>
    </location>
</feature>
<dbReference type="CDD" id="cd04770">
    <property type="entry name" value="HTH_HMRTR"/>
    <property type="match status" value="1"/>
</dbReference>
<dbReference type="Gene3D" id="1.10.1660.10">
    <property type="match status" value="1"/>
</dbReference>
<keyword evidence="3" id="KW-0804">Transcription</keyword>
<dbReference type="Pfam" id="PF00376">
    <property type="entry name" value="MerR"/>
    <property type="match status" value="1"/>
</dbReference>
<keyword evidence="6" id="KW-1185">Reference proteome</keyword>
<evidence type="ECO:0000313" key="5">
    <source>
        <dbReference type="EMBL" id="TQD46341.1"/>
    </source>
</evidence>
<dbReference type="OrthoDB" id="9808480at2"/>
<dbReference type="EMBL" id="VICE01000066">
    <property type="protein sequence ID" value="TQD46341.1"/>
    <property type="molecule type" value="Genomic_DNA"/>
</dbReference>
<evidence type="ECO:0000313" key="6">
    <source>
        <dbReference type="Proteomes" id="UP000318212"/>
    </source>
</evidence>
<keyword evidence="1" id="KW-0805">Transcription regulation</keyword>
<dbReference type="RefSeq" id="WP_141518026.1">
    <property type="nucleotide sequence ID" value="NZ_VICE01000066.1"/>
</dbReference>
<reference evidence="5 6" key="1">
    <citation type="submission" date="2019-06" db="EMBL/GenBank/DDBJ databases">
        <title>Lysobacter alkalisoli sp. nov. isolated from saline soil.</title>
        <authorList>
            <person name="Sun J.-Q."/>
            <person name="Xu L."/>
        </authorList>
    </citation>
    <scope>NUCLEOTIDE SEQUENCE [LARGE SCALE GENOMIC DNA]</scope>
    <source>
        <strain evidence="5 6">JCM 31130</strain>
    </source>
</reference>
<dbReference type="GO" id="GO:0003700">
    <property type="term" value="F:DNA-binding transcription factor activity"/>
    <property type="evidence" value="ECO:0007669"/>
    <property type="project" value="InterPro"/>
</dbReference>
<evidence type="ECO:0000256" key="1">
    <source>
        <dbReference type="ARBA" id="ARBA00023015"/>
    </source>
</evidence>
<name>A0A508ACQ5_9GAMM</name>
<dbReference type="PRINTS" id="PR00040">
    <property type="entry name" value="HTHMERR"/>
</dbReference>
<evidence type="ECO:0000256" key="3">
    <source>
        <dbReference type="ARBA" id="ARBA00023163"/>
    </source>
</evidence>
<dbReference type="PANTHER" id="PTHR30204">
    <property type="entry name" value="REDOX-CYCLING DRUG-SENSING TRANSCRIPTIONAL ACTIVATOR SOXR"/>
    <property type="match status" value="1"/>
</dbReference>
<sequence>MKIGELARRTAVGIDTVRYYEQQGLMRPASRLPSGYRLFDEQDVSRLHFIRRAKALGFTLVEIRELLALSDNRDDDMATLKATAEEKLRDVEQRMLELARVRDGLRTLVDACPGHGALKRCPILNALAEDAA</sequence>
<organism evidence="5 6">
    <name type="scientific">Marilutibacter aestuarii</name>
    <dbReference type="NCBI Taxonomy" id="1706195"/>
    <lineage>
        <taxon>Bacteria</taxon>
        <taxon>Pseudomonadati</taxon>
        <taxon>Pseudomonadota</taxon>
        <taxon>Gammaproteobacteria</taxon>
        <taxon>Lysobacterales</taxon>
        <taxon>Lysobacteraceae</taxon>
        <taxon>Marilutibacter</taxon>
    </lineage>
</organism>
<dbReference type="GO" id="GO:0003677">
    <property type="term" value="F:DNA binding"/>
    <property type="evidence" value="ECO:0007669"/>
    <property type="project" value="UniProtKB-KW"/>
</dbReference>
<dbReference type="PANTHER" id="PTHR30204:SF92">
    <property type="entry name" value="HTH-TYPE TRANSCRIPTIONAL REGULATOR ZNTR"/>
    <property type="match status" value="1"/>
</dbReference>
<comment type="caution">
    <text evidence="5">The sequence shown here is derived from an EMBL/GenBank/DDBJ whole genome shotgun (WGS) entry which is preliminary data.</text>
</comment>
<dbReference type="PROSITE" id="PS50937">
    <property type="entry name" value="HTH_MERR_2"/>
    <property type="match status" value="1"/>
</dbReference>
<dbReference type="Proteomes" id="UP000318212">
    <property type="component" value="Unassembled WGS sequence"/>
</dbReference>
<gene>
    <name evidence="5" type="ORF">FKV25_06755</name>
</gene>
<protein>
    <submittedName>
        <fullName evidence="5">Heavy metal-responsive transcriptional regulator</fullName>
    </submittedName>
</protein>
<keyword evidence="2" id="KW-0238">DNA-binding</keyword>
<dbReference type="AlphaFoldDB" id="A0A508ACQ5"/>
<dbReference type="InterPro" id="IPR015358">
    <property type="entry name" value="Tscrpt_reg_MerR_DNA-bd"/>
</dbReference>
<dbReference type="InterPro" id="IPR009061">
    <property type="entry name" value="DNA-bd_dom_put_sf"/>
</dbReference>
<evidence type="ECO:0000256" key="2">
    <source>
        <dbReference type="ARBA" id="ARBA00023125"/>
    </source>
</evidence>
<evidence type="ECO:0000259" key="4">
    <source>
        <dbReference type="PROSITE" id="PS50937"/>
    </source>
</evidence>